<dbReference type="EMBL" id="SCFB01000021">
    <property type="protein sequence ID" value="RZI45229.1"/>
    <property type="molecule type" value="Genomic_DNA"/>
</dbReference>
<comment type="caution">
    <text evidence="1">The sequence shown here is derived from an EMBL/GenBank/DDBJ whole genome shotgun (WGS) entry which is preliminary data.</text>
</comment>
<protein>
    <recommendedName>
        <fullName evidence="3">Rpn family recombination-promoting nuclease/putative transposase</fullName>
    </recommendedName>
</protein>
<evidence type="ECO:0000313" key="2">
    <source>
        <dbReference type="Proteomes" id="UP000293550"/>
    </source>
</evidence>
<reference evidence="1 2" key="1">
    <citation type="submission" date="2018-10" db="EMBL/GenBank/DDBJ databases">
        <title>An updated phylogeny of the Alphaproteobacteria reveals that the parasitic Rickettsiales and Holosporales have independent origins.</title>
        <authorList>
            <person name="Munoz-Gomez S.A."/>
            <person name="Hess S."/>
            <person name="Burger G."/>
            <person name="Lang B.F."/>
            <person name="Susko E."/>
            <person name="Slamovits C.H."/>
            <person name="Roger A.J."/>
        </authorList>
    </citation>
    <scope>NUCLEOTIDE SEQUENCE [LARGE SCALE GENOMIC DNA]</scope>
    <source>
        <strain evidence="1">HOLO01</strain>
    </source>
</reference>
<keyword evidence="2" id="KW-1185">Reference proteome</keyword>
<gene>
    <name evidence="1" type="ORF">EQU50_07820</name>
</gene>
<proteinExistence type="predicted"/>
<dbReference type="Proteomes" id="UP000293550">
    <property type="component" value="Unassembled WGS sequence"/>
</dbReference>
<dbReference type="AlphaFoldDB" id="A0A4Q7DGM7"/>
<organism evidence="1 2">
    <name type="scientific">Candidatus Finniella inopinata</name>
    <dbReference type="NCBI Taxonomy" id="1696036"/>
    <lineage>
        <taxon>Bacteria</taxon>
        <taxon>Pseudomonadati</taxon>
        <taxon>Pseudomonadota</taxon>
        <taxon>Alphaproteobacteria</taxon>
        <taxon>Holosporales</taxon>
        <taxon>Candidatus Paracaedibacteraceae</taxon>
        <taxon>Candidatus Finniella</taxon>
    </lineage>
</organism>
<sequence>MAEMDSWDEKLKAEYKEQQARRYNISHYVKGEKQQAKEEGEQKAKMEMALKMLRKKMSDPDILEIAGITPEQLDEIKRGKNK</sequence>
<dbReference type="RefSeq" id="WP_130154567.1">
    <property type="nucleotide sequence ID" value="NZ_SCFB01000021.1"/>
</dbReference>
<evidence type="ECO:0000313" key="1">
    <source>
        <dbReference type="EMBL" id="RZI45229.1"/>
    </source>
</evidence>
<evidence type="ECO:0008006" key="3">
    <source>
        <dbReference type="Google" id="ProtNLM"/>
    </source>
</evidence>
<name>A0A4Q7DGM7_9PROT</name>
<accession>A0A4Q7DGM7</accession>